<keyword evidence="1" id="KW-0812">Transmembrane</keyword>
<reference evidence="2 3" key="1">
    <citation type="submission" date="2015-05" db="EMBL/GenBank/DDBJ databases">
        <title>Genome sequencing and analysis of members of genus Stenotrophomonas.</title>
        <authorList>
            <person name="Patil P.P."/>
            <person name="Midha S."/>
            <person name="Patil P.B."/>
        </authorList>
    </citation>
    <scope>NUCLEOTIDE SEQUENCE [LARGE SCALE GENOMIC DNA]</scope>
    <source>
        <strain evidence="2 3">DSM 21508</strain>
    </source>
</reference>
<feature type="transmembrane region" description="Helical" evidence="1">
    <location>
        <begin position="6"/>
        <end position="28"/>
    </location>
</feature>
<dbReference type="EMBL" id="LDJK01000023">
    <property type="protein sequence ID" value="KRG74577.1"/>
    <property type="molecule type" value="Genomic_DNA"/>
</dbReference>
<accession>A0A0R0DA22</accession>
<sequence length="103" mass="11881">MLNIDLATTFLHIFLSALAIGVLAREILVYSLRRRDREQWVRLGSTEFMDRNCLFSRYPYKGWKTVYRSSQLAIKVIHVIFAICHVVILGSLVSALTLLLLEL</sequence>
<feature type="transmembrane region" description="Helical" evidence="1">
    <location>
        <begin position="76"/>
        <end position="101"/>
    </location>
</feature>
<keyword evidence="1" id="KW-0472">Membrane</keyword>
<evidence type="ECO:0000256" key="1">
    <source>
        <dbReference type="SAM" id="Phobius"/>
    </source>
</evidence>
<keyword evidence="3" id="KW-1185">Reference proteome</keyword>
<protein>
    <submittedName>
        <fullName evidence="2">Uncharacterized protein</fullName>
    </submittedName>
</protein>
<keyword evidence="1" id="KW-1133">Transmembrane helix</keyword>
<dbReference type="AlphaFoldDB" id="A0A0R0DA22"/>
<dbReference type="PATRIC" id="fig|517011.3.peg.1061"/>
<evidence type="ECO:0000313" key="2">
    <source>
        <dbReference type="EMBL" id="KRG74577.1"/>
    </source>
</evidence>
<comment type="caution">
    <text evidence="2">The sequence shown here is derived from an EMBL/GenBank/DDBJ whole genome shotgun (WGS) entry which is preliminary data.</text>
</comment>
<organism evidence="2 3">
    <name type="scientific">Stenotrophomonas chelatiphaga</name>
    <dbReference type="NCBI Taxonomy" id="517011"/>
    <lineage>
        <taxon>Bacteria</taxon>
        <taxon>Pseudomonadati</taxon>
        <taxon>Pseudomonadota</taxon>
        <taxon>Gammaproteobacteria</taxon>
        <taxon>Lysobacterales</taxon>
        <taxon>Lysobacteraceae</taxon>
        <taxon>Stenotrophomonas</taxon>
    </lineage>
</organism>
<dbReference type="Proteomes" id="UP000051386">
    <property type="component" value="Unassembled WGS sequence"/>
</dbReference>
<gene>
    <name evidence="2" type="ORF">ABB28_07185</name>
</gene>
<evidence type="ECO:0000313" key="3">
    <source>
        <dbReference type="Proteomes" id="UP000051386"/>
    </source>
</evidence>
<dbReference type="RefSeq" id="WP_057507976.1">
    <property type="nucleotide sequence ID" value="NZ_LDJK01000023.1"/>
</dbReference>
<proteinExistence type="predicted"/>
<name>A0A0R0DA22_9GAMM</name>